<proteinExistence type="predicted"/>
<accession>A0A841PRF9</accession>
<dbReference type="PANTHER" id="PTHR37301">
    <property type="entry name" value="DNA-BINDING PROTEIN-RELATED"/>
    <property type="match status" value="1"/>
</dbReference>
<dbReference type="Gene3D" id="1.10.260.40">
    <property type="entry name" value="lambda repressor-like DNA-binding domains"/>
    <property type="match status" value="1"/>
</dbReference>
<organism evidence="2 3">
    <name type="scientific">Geomicrobium halophilum</name>
    <dbReference type="NCBI Taxonomy" id="549000"/>
    <lineage>
        <taxon>Bacteria</taxon>
        <taxon>Bacillati</taxon>
        <taxon>Bacillota</taxon>
        <taxon>Bacilli</taxon>
        <taxon>Bacillales</taxon>
        <taxon>Geomicrobium</taxon>
    </lineage>
</organism>
<protein>
    <submittedName>
        <fullName evidence="2">DNA-binding Xre family transcriptional regulator</fullName>
    </submittedName>
</protein>
<evidence type="ECO:0000313" key="3">
    <source>
        <dbReference type="Proteomes" id="UP000568839"/>
    </source>
</evidence>
<dbReference type="RefSeq" id="WP_184403717.1">
    <property type="nucleotide sequence ID" value="NZ_JACHHJ010000002.1"/>
</dbReference>
<dbReference type="PANTHER" id="PTHR37301:SF1">
    <property type="entry name" value="DNA-BINDING PROTEIN"/>
    <property type="match status" value="1"/>
</dbReference>
<dbReference type="AlphaFoldDB" id="A0A841PRF9"/>
<keyword evidence="2" id="KW-0238">DNA-binding</keyword>
<dbReference type="SUPFAM" id="SSF47413">
    <property type="entry name" value="lambda repressor-like DNA-binding domains"/>
    <property type="match status" value="1"/>
</dbReference>
<reference evidence="2 3" key="1">
    <citation type="submission" date="2020-08" db="EMBL/GenBank/DDBJ databases">
        <title>Genomic Encyclopedia of Type Strains, Phase IV (KMG-IV): sequencing the most valuable type-strain genomes for metagenomic binning, comparative biology and taxonomic classification.</title>
        <authorList>
            <person name="Goeker M."/>
        </authorList>
    </citation>
    <scope>NUCLEOTIDE SEQUENCE [LARGE SCALE GENOMIC DNA]</scope>
    <source>
        <strain evidence="2 3">DSM 21769</strain>
    </source>
</reference>
<keyword evidence="3" id="KW-1185">Reference proteome</keyword>
<evidence type="ECO:0000313" key="2">
    <source>
        <dbReference type="EMBL" id="MBB6449756.1"/>
    </source>
</evidence>
<dbReference type="Pfam" id="PF13443">
    <property type="entry name" value="HTH_26"/>
    <property type="match status" value="1"/>
</dbReference>
<dbReference type="GO" id="GO:0003677">
    <property type="term" value="F:DNA binding"/>
    <property type="evidence" value="ECO:0007669"/>
    <property type="project" value="UniProtKB-KW"/>
</dbReference>
<gene>
    <name evidence="2" type="ORF">HNR44_001734</name>
</gene>
<dbReference type="Proteomes" id="UP000568839">
    <property type="component" value="Unassembled WGS sequence"/>
</dbReference>
<evidence type="ECO:0000259" key="1">
    <source>
        <dbReference type="Pfam" id="PF13443"/>
    </source>
</evidence>
<sequence length="173" mass="20389">MLARFLFMEMEGKRMGFINCNLNVLMAERGLNIQRIKENTTLSRTTISYLVNNYGGGIHYETLKQLCHLLRCQPGDIFTYYDFDVSFEVMERKEENSSLQGEAIETALNLQVDIFYNGKLDPLQLMVYFDGNKRKNIIDSEVQLNIARFYPFAVQKYFYDQLEKFLIKNWESV</sequence>
<feature type="domain" description="HTH cro/C1-type" evidence="1">
    <location>
        <begin position="21"/>
        <end position="81"/>
    </location>
</feature>
<name>A0A841PRF9_9BACL</name>
<dbReference type="InterPro" id="IPR010982">
    <property type="entry name" value="Lambda_DNA-bd_dom_sf"/>
</dbReference>
<dbReference type="InterPro" id="IPR001387">
    <property type="entry name" value="Cro/C1-type_HTH"/>
</dbReference>
<comment type="caution">
    <text evidence="2">The sequence shown here is derived from an EMBL/GenBank/DDBJ whole genome shotgun (WGS) entry which is preliminary data.</text>
</comment>
<dbReference type="EMBL" id="JACHHJ010000002">
    <property type="protein sequence ID" value="MBB6449756.1"/>
    <property type="molecule type" value="Genomic_DNA"/>
</dbReference>